<dbReference type="PANTHER" id="PTHR43721">
    <property type="entry name" value="ELONGATION FACTOR TU-RELATED"/>
    <property type="match status" value="1"/>
</dbReference>
<dbReference type="InterPro" id="IPR057335">
    <property type="entry name" value="Beta-barrel_SelB"/>
</dbReference>
<gene>
    <name evidence="10" type="primary">selB</name>
    <name evidence="10" type="ORF">HM1_0924</name>
</gene>
<dbReference type="SUPFAM" id="SSF52540">
    <property type="entry name" value="P-loop containing nucleoside triphosphate hydrolases"/>
    <property type="match status" value="1"/>
</dbReference>
<dbReference type="InterPro" id="IPR015191">
    <property type="entry name" value="SelB_WHD4"/>
</dbReference>
<dbReference type="InterPro" id="IPR015190">
    <property type="entry name" value="Elong_fac_SelB-wing-hlx_typ-2"/>
</dbReference>
<dbReference type="GO" id="GO:0005829">
    <property type="term" value="C:cytosol"/>
    <property type="evidence" value="ECO:0007669"/>
    <property type="project" value="TreeGrafter"/>
</dbReference>
<dbReference type="InterPro" id="IPR009001">
    <property type="entry name" value="Transl_elong_EF1A/Init_IF2_C"/>
</dbReference>
<organism evidence="10 11">
    <name type="scientific">Heliobacterium modesticaldum (strain ATCC 51547 / Ice1)</name>
    <dbReference type="NCBI Taxonomy" id="498761"/>
    <lineage>
        <taxon>Bacteria</taxon>
        <taxon>Bacillati</taxon>
        <taxon>Bacillota</taxon>
        <taxon>Clostridia</taxon>
        <taxon>Eubacteriales</taxon>
        <taxon>Heliobacteriaceae</taxon>
        <taxon>Heliomicrobium</taxon>
    </lineage>
</organism>
<evidence type="ECO:0000313" key="11">
    <source>
        <dbReference type="Proteomes" id="UP000008550"/>
    </source>
</evidence>
<evidence type="ECO:0000313" key="10">
    <source>
        <dbReference type="EMBL" id="ABZ83641.1"/>
    </source>
</evidence>
<dbReference type="Gene3D" id="2.40.30.10">
    <property type="entry name" value="Translation factors"/>
    <property type="match status" value="2"/>
</dbReference>
<dbReference type="PROSITE" id="PS51722">
    <property type="entry name" value="G_TR_2"/>
    <property type="match status" value="1"/>
</dbReference>
<dbReference type="InterPro" id="IPR004161">
    <property type="entry name" value="EFTu-like_2"/>
</dbReference>
<keyword evidence="6" id="KW-0342">GTP-binding</keyword>
<dbReference type="GO" id="GO:0003924">
    <property type="term" value="F:GTPase activity"/>
    <property type="evidence" value="ECO:0007669"/>
    <property type="project" value="InterPro"/>
</dbReference>
<dbReference type="HOGENOM" id="CLU_023030_3_0_9"/>
<comment type="subcellular location">
    <subcellularLocation>
        <location evidence="1">Cytoplasm</location>
    </subcellularLocation>
</comment>
<dbReference type="NCBIfam" id="TIGR00475">
    <property type="entry name" value="selB"/>
    <property type="match status" value="1"/>
</dbReference>
<dbReference type="InterPro" id="IPR000795">
    <property type="entry name" value="T_Tr_GTP-bd_dom"/>
</dbReference>
<dbReference type="KEGG" id="hmo:HM1_0924"/>
<dbReference type="Pfam" id="PF25461">
    <property type="entry name" value="Beta-barrel_SelB"/>
    <property type="match status" value="1"/>
</dbReference>
<dbReference type="CDD" id="cd04171">
    <property type="entry name" value="SelB"/>
    <property type="match status" value="1"/>
</dbReference>
<dbReference type="GO" id="GO:0001514">
    <property type="term" value="P:selenocysteine incorporation"/>
    <property type="evidence" value="ECO:0007669"/>
    <property type="project" value="InterPro"/>
</dbReference>
<dbReference type="NCBIfam" id="TIGR00231">
    <property type="entry name" value="small_GTP"/>
    <property type="match status" value="1"/>
</dbReference>
<evidence type="ECO:0000256" key="1">
    <source>
        <dbReference type="ARBA" id="ARBA00004496"/>
    </source>
</evidence>
<dbReference type="GO" id="GO:0003723">
    <property type="term" value="F:RNA binding"/>
    <property type="evidence" value="ECO:0007669"/>
    <property type="project" value="InterPro"/>
</dbReference>
<dbReference type="Proteomes" id="UP000008550">
    <property type="component" value="Chromosome"/>
</dbReference>
<protein>
    <recommendedName>
        <fullName evidence="2">Selenocysteine-specific elongation factor</fullName>
    </recommendedName>
    <alternativeName>
        <fullName evidence="8">SelB translation factor</fullName>
    </alternativeName>
</protein>
<evidence type="ECO:0000256" key="8">
    <source>
        <dbReference type="ARBA" id="ARBA00031615"/>
    </source>
</evidence>
<keyword evidence="4" id="KW-0547">Nucleotide-binding</keyword>
<dbReference type="SUPFAM" id="SSF46785">
    <property type="entry name" value="Winged helix' DNA-binding domain"/>
    <property type="match status" value="3"/>
</dbReference>
<dbReference type="Gene3D" id="1.10.10.10">
    <property type="entry name" value="Winged helix-like DNA-binding domain superfamily/Winged helix DNA-binding domain"/>
    <property type="match status" value="1"/>
</dbReference>
<dbReference type="Pfam" id="PF09107">
    <property type="entry name" value="WHD_3rd_SelB"/>
    <property type="match status" value="1"/>
</dbReference>
<dbReference type="SUPFAM" id="SSF50465">
    <property type="entry name" value="EF-Tu/eEF-1alpha/eIF2-gamma C-terminal domain"/>
    <property type="match status" value="1"/>
</dbReference>
<dbReference type="CDD" id="cd03696">
    <property type="entry name" value="SelB_II"/>
    <property type="match status" value="1"/>
</dbReference>
<evidence type="ECO:0000259" key="9">
    <source>
        <dbReference type="PROSITE" id="PS51722"/>
    </source>
</evidence>
<dbReference type="Pfam" id="PF03144">
    <property type="entry name" value="GTP_EFTU_D2"/>
    <property type="match status" value="1"/>
</dbReference>
<dbReference type="InterPro" id="IPR027417">
    <property type="entry name" value="P-loop_NTPase"/>
</dbReference>
<evidence type="ECO:0000256" key="3">
    <source>
        <dbReference type="ARBA" id="ARBA00022490"/>
    </source>
</evidence>
<evidence type="ECO:0000256" key="5">
    <source>
        <dbReference type="ARBA" id="ARBA00022917"/>
    </source>
</evidence>
<keyword evidence="11" id="KW-1185">Reference proteome</keyword>
<dbReference type="InterPro" id="IPR005225">
    <property type="entry name" value="Small_GTP-bd"/>
</dbReference>
<dbReference type="Gene3D" id="3.40.50.300">
    <property type="entry name" value="P-loop containing nucleotide triphosphate hydrolases"/>
    <property type="match status" value="1"/>
</dbReference>
<evidence type="ECO:0000256" key="2">
    <source>
        <dbReference type="ARBA" id="ARBA00015953"/>
    </source>
</evidence>
<dbReference type="InterPro" id="IPR036390">
    <property type="entry name" value="WH_DNA-bd_sf"/>
</dbReference>
<dbReference type="Gene3D" id="1.10.10.2770">
    <property type="match status" value="1"/>
</dbReference>
<evidence type="ECO:0000256" key="4">
    <source>
        <dbReference type="ARBA" id="ARBA00022741"/>
    </source>
</evidence>
<dbReference type="GO" id="GO:0003746">
    <property type="term" value="F:translation elongation factor activity"/>
    <property type="evidence" value="ECO:0007669"/>
    <property type="project" value="UniProtKB-KW"/>
</dbReference>
<proteinExistence type="predicted"/>
<keyword evidence="3" id="KW-0963">Cytoplasm</keyword>
<dbReference type="GO" id="GO:0005525">
    <property type="term" value="F:GTP binding"/>
    <property type="evidence" value="ECO:0007669"/>
    <property type="project" value="UniProtKB-KW"/>
</dbReference>
<dbReference type="InterPro" id="IPR036388">
    <property type="entry name" value="WH-like_DNA-bd_sf"/>
</dbReference>
<dbReference type="CDD" id="cd15491">
    <property type="entry name" value="selB_III"/>
    <property type="match status" value="1"/>
</dbReference>
<feature type="domain" description="Tr-type G" evidence="9">
    <location>
        <begin position="6"/>
        <end position="178"/>
    </location>
</feature>
<evidence type="ECO:0000256" key="6">
    <source>
        <dbReference type="ARBA" id="ARBA00023134"/>
    </source>
</evidence>
<dbReference type="SUPFAM" id="SSF50447">
    <property type="entry name" value="Translation proteins"/>
    <property type="match status" value="1"/>
</dbReference>
<dbReference type="PRINTS" id="PR00315">
    <property type="entry name" value="ELONGATNFCT"/>
</dbReference>
<dbReference type="FunFam" id="2.40.30.10:FF:000020">
    <property type="entry name" value="Translation elongation factor EF-1"/>
    <property type="match status" value="1"/>
</dbReference>
<dbReference type="PANTHER" id="PTHR43721:SF22">
    <property type="entry name" value="ELONGATION FACTOR TU, MITOCHONDRIAL"/>
    <property type="match status" value="1"/>
</dbReference>
<dbReference type="InterPro" id="IPR009000">
    <property type="entry name" value="Transl_B-barrel_sf"/>
</dbReference>
<reference evidence="10 11" key="1">
    <citation type="journal article" date="2008" name="J. Bacteriol.">
        <title>The genome of Heliobacterium modesticaldum, a phototrophic representative of the Firmicutes containing the simplest photosynthetic apparatus.</title>
        <authorList>
            <person name="Sattley W.M."/>
            <person name="Madigan M.T."/>
            <person name="Swingley W.D."/>
            <person name="Cheung P.C."/>
            <person name="Clocksin K.M."/>
            <person name="Conrad A.L."/>
            <person name="Dejesa L.C."/>
            <person name="Honchak B.M."/>
            <person name="Jung D.O."/>
            <person name="Karbach L.E."/>
            <person name="Kurdoglu A."/>
            <person name="Lahiri S."/>
            <person name="Mastrian S.D."/>
            <person name="Page L.E."/>
            <person name="Taylor H.L."/>
            <person name="Wang Z.T."/>
            <person name="Raymond J."/>
            <person name="Chen M."/>
            <person name="Blankenship R.E."/>
            <person name="Touchman J.W."/>
        </authorList>
    </citation>
    <scope>NUCLEOTIDE SEQUENCE [LARGE SCALE GENOMIC DNA]</scope>
    <source>
        <strain evidence="11">ATCC 51547 / Ice1</strain>
    </source>
</reference>
<dbReference type="Pfam" id="PF09106">
    <property type="entry name" value="WHD_2nd_SelB"/>
    <property type="match status" value="1"/>
</dbReference>
<evidence type="ECO:0000256" key="7">
    <source>
        <dbReference type="ARBA" id="ARBA00025526"/>
    </source>
</evidence>
<dbReference type="InterPro" id="IPR004535">
    <property type="entry name" value="Transl_elong_SelB"/>
</dbReference>
<dbReference type="EMBL" id="CP000930">
    <property type="protein sequence ID" value="ABZ83641.1"/>
    <property type="molecule type" value="Genomic_DNA"/>
</dbReference>
<keyword evidence="5" id="KW-0648">Protein biosynthesis</keyword>
<name>B0TAA4_HELMI</name>
<keyword evidence="10" id="KW-0251">Elongation factor</keyword>
<comment type="function">
    <text evidence="7">Translation factor necessary for the incorporation of selenocysteine into proteins. It probably replaces EF-Tu for the insertion of selenocysteine directed by the UGA codon. SelB binds GTP and GDP.</text>
</comment>
<accession>B0TAA4</accession>
<dbReference type="STRING" id="498761.HM1_0924"/>
<dbReference type="RefSeq" id="WP_012282164.1">
    <property type="nucleotide sequence ID" value="NC_010337.2"/>
</dbReference>
<dbReference type="Pfam" id="PF00009">
    <property type="entry name" value="GTP_EFTU"/>
    <property type="match status" value="1"/>
</dbReference>
<dbReference type="InterPro" id="IPR050055">
    <property type="entry name" value="EF-Tu_GTPase"/>
</dbReference>
<sequence>MSTPGLVHAIIGTAGHIDHGKTRLVAALTGVDTDRLKAEKERGISIELGFAPLRLSDGRRAGIVDVPGHERFIRHMVAGVTGMDVAILVIAADEGVMPQTREHLDVIELLQVPRGITVLTKTDLVDDEWLAMITEDVGQFLAGTSLAASPILPVSAVKGRGIADLKEALTSLVGDLPRRPFAGPARLPIDRVFAMKGFGVIVTGTLASGMLRAGDTLTIYPSERPTRIRGLQVHGEKVDAAWAGQRVAVNLSGVEVSQVARGDVLASAGSLQPGYRVTVRLQRLNREDKALQDRERIRFHAGTKETLGRLSLLDRERIEPGESALAQILLEEPVVVAKGDPFVIRTYSPARTVGGGQVIEPAAGKWKKQRPDVIAHLFALEQGSPAERLAWHLARTGLPVTPTEAANLPGFDRDSVEAVLAGSASVALLGGDGVEYLANAAQVTTLERGLRCDLDAYHRRYPLRRGMPKEELKSRLVPAWNAKAYGALLEMWKQRGLIIVDGKTVALAERKDKPPKEVVRLLAALEDWFLRDGLHPPLPKEARDWLVREGLSAESAEECLNCLVERDRLRKIGDDLLFHVQALADFRQMIVNALRDGRELTVAEARDLAKSSRRYMVPLLEWLDRERVTRRVGDKRSLW</sequence>
<dbReference type="AlphaFoldDB" id="B0TAA4"/>
<dbReference type="OrthoDB" id="9804504at2"/>
<dbReference type="eggNOG" id="COG3276">
    <property type="taxonomic scope" value="Bacteria"/>
</dbReference>